<dbReference type="PANTHER" id="PTHR10514">
    <property type="entry name" value="ANGIOTENSIN-CONVERTING ENZYME"/>
    <property type="match status" value="1"/>
</dbReference>
<dbReference type="AlphaFoldDB" id="A0A328BIV3"/>
<comment type="caution">
    <text evidence="12">The sequence shown here is derived from an EMBL/GenBank/DDBJ whole genome shotgun (WGS) entry which is preliminary data.</text>
</comment>
<dbReference type="Proteomes" id="UP000249524">
    <property type="component" value="Unassembled WGS sequence"/>
</dbReference>
<evidence type="ECO:0000256" key="3">
    <source>
        <dbReference type="ARBA" id="ARBA00023180"/>
    </source>
</evidence>
<evidence type="ECO:0000256" key="9">
    <source>
        <dbReference type="PIRSR" id="PIRSR601548-6"/>
    </source>
</evidence>
<protein>
    <submittedName>
        <fullName evidence="12">Peptidase M2 family protein</fullName>
    </submittedName>
</protein>
<evidence type="ECO:0000256" key="5">
    <source>
        <dbReference type="PIRSR" id="PIRSR601548-10"/>
    </source>
</evidence>
<feature type="binding site" evidence="10">
    <location>
        <position position="374"/>
    </location>
    <ligand>
        <name>Zn(2+)</name>
        <dbReference type="ChEBI" id="CHEBI:29105"/>
        <label>2</label>
        <note>catalytic</note>
    </ligand>
</feature>
<feature type="binding site" evidence="7">
    <location>
        <position position="398"/>
    </location>
    <ligand>
        <name>Zn(2+)</name>
        <dbReference type="ChEBI" id="CHEBI:29105"/>
        <label>1</label>
        <note>catalytic</note>
    </ligand>
</feature>
<reference evidence="12 13" key="1">
    <citation type="submission" date="2018-05" db="EMBL/GenBank/DDBJ databases">
        <authorList>
            <person name="Lanie J.A."/>
            <person name="Ng W.-L."/>
            <person name="Kazmierczak K.M."/>
            <person name="Andrzejewski T.M."/>
            <person name="Davidsen T.M."/>
            <person name="Wayne K.J."/>
            <person name="Tettelin H."/>
            <person name="Glass J.I."/>
            <person name="Rusch D."/>
            <person name="Podicherti R."/>
            <person name="Tsui H.-C.T."/>
            <person name="Winkler M.E."/>
        </authorList>
    </citation>
    <scope>NUCLEOTIDE SEQUENCE [LARGE SCALE GENOMIC DNA]</scope>
    <source>
        <strain evidence="12 13">BUT-10</strain>
    </source>
</reference>
<dbReference type="EMBL" id="QFYS01000005">
    <property type="protein sequence ID" value="RAK64958.1"/>
    <property type="molecule type" value="Genomic_DNA"/>
</dbReference>
<dbReference type="InterPro" id="IPR001548">
    <property type="entry name" value="Peptidase_M2"/>
</dbReference>
<feature type="disulfide bond" evidence="8">
    <location>
        <begin position="524"/>
        <end position="536"/>
    </location>
</feature>
<keyword evidence="1 11" id="KW-0732">Signal</keyword>
<dbReference type="CDD" id="cd06461">
    <property type="entry name" value="M2_ACE"/>
    <property type="match status" value="1"/>
</dbReference>
<feature type="glycosylation site" description="N-linked (GlcNAc...) (complex) asparagine" evidence="5">
    <location>
        <position position="77"/>
    </location>
</feature>
<feature type="active site" description="Proton acceptor 2" evidence="9">
    <location>
        <position position="371"/>
    </location>
</feature>
<keyword evidence="3 5" id="KW-0325">Glycoprotein</keyword>
<accession>A0A328BIV3</accession>
<dbReference type="Pfam" id="PF01401">
    <property type="entry name" value="Peptidase_M2"/>
    <property type="match status" value="1"/>
</dbReference>
<feature type="binding site" evidence="10">
    <location>
        <position position="370"/>
    </location>
    <ligand>
        <name>Zn(2+)</name>
        <dbReference type="ChEBI" id="CHEBI:29105"/>
        <label>2</label>
        <note>catalytic</note>
    </ligand>
</feature>
<feature type="glycosylation site" description="N-linked (GlcNAc...) asparagine" evidence="5">
    <location>
        <position position="59"/>
    </location>
</feature>
<keyword evidence="7" id="KW-0479">Metal-binding</keyword>
<organism evidence="12 13">
    <name type="scientific">Phenylobacterium kunshanense</name>
    <dbReference type="NCBI Taxonomy" id="1445034"/>
    <lineage>
        <taxon>Bacteria</taxon>
        <taxon>Pseudomonadati</taxon>
        <taxon>Pseudomonadota</taxon>
        <taxon>Alphaproteobacteria</taxon>
        <taxon>Caulobacterales</taxon>
        <taxon>Caulobacteraceae</taxon>
        <taxon>Phenylobacterium</taxon>
    </lineage>
</organism>
<dbReference type="PANTHER" id="PTHR10514:SF27">
    <property type="entry name" value="ANGIOTENSIN-CONVERTING ENZYME"/>
    <property type="match status" value="1"/>
</dbReference>
<evidence type="ECO:0000256" key="7">
    <source>
        <dbReference type="PIRSR" id="PIRSR601548-3"/>
    </source>
</evidence>
<feature type="binding site" evidence="7">
    <location>
        <position position="374"/>
    </location>
    <ligand>
        <name>Zn(2+)</name>
        <dbReference type="ChEBI" id="CHEBI:29105"/>
        <label>1</label>
        <note>catalytic</note>
    </ligand>
</feature>
<dbReference type="PROSITE" id="PS52011">
    <property type="entry name" value="PEPTIDASE_M2"/>
    <property type="match status" value="1"/>
</dbReference>
<evidence type="ECO:0000256" key="4">
    <source>
        <dbReference type="PIRSR" id="PIRSR601548-1"/>
    </source>
</evidence>
<keyword evidence="7" id="KW-0862">Zinc</keyword>
<dbReference type="GO" id="GO:0016020">
    <property type="term" value="C:membrane"/>
    <property type="evidence" value="ECO:0007669"/>
    <property type="project" value="InterPro"/>
</dbReference>
<keyword evidence="13" id="KW-1185">Reference proteome</keyword>
<dbReference type="PRINTS" id="PR00791">
    <property type="entry name" value="PEPDIPTASEA"/>
</dbReference>
<feature type="active site" description="Proton donor 1" evidence="4">
    <location>
        <position position="499"/>
    </location>
</feature>
<evidence type="ECO:0000256" key="10">
    <source>
        <dbReference type="PIRSR" id="PIRSR601548-8"/>
    </source>
</evidence>
<dbReference type="GO" id="GO:0006508">
    <property type="term" value="P:proteolysis"/>
    <property type="evidence" value="ECO:0007669"/>
    <property type="project" value="InterPro"/>
</dbReference>
<evidence type="ECO:0000313" key="12">
    <source>
        <dbReference type="EMBL" id="RAK64958.1"/>
    </source>
</evidence>
<feature type="active site" description="Proton donor 2" evidence="9">
    <location>
        <position position="499"/>
    </location>
</feature>
<feature type="binding site" evidence="6">
    <location>
        <position position="210"/>
    </location>
    <ligand>
        <name>chloride</name>
        <dbReference type="ChEBI" id="CHEBI:17996"/>
        <label>1</label>
    </ligand>
</feature>
<feature type="binding site" evidence="10">
    <location>
        <position position="398"/>
    </location>
    <ligand>
        <name>Zn(2+)</name>
        <dbReference type="ChEBI" id="CHEBI:29105"/>
        <label>2</label>
        <note>catalytic</note>
    </ligand>
</feature>
<evidence type="ECO:0000256" key="1">
    <source>
        <dbReference type="ARBA" id="ARBA00022729"/>
    </source>
</evidence>
<evidence type="ECO:0000256" key="2">
    <source>
        <dbReference type="ARBA" id="ARBA00023157"/>
    </source>
</evidence>
<dbReference type="OrthoDB" id="5241329at2"/>
<dbReference type="Gene3D" id="1.10.1370.30">
    <property type="match status" value="2"/>
</dbReference>
<dbReference type="RefSeq" id="WP_111276496.1">
    <property type="nucleotide sequence ID" value="NZ_QFYS01000005.1"/>
</dbReference>
<dbReference type="GO" id="GO:0008237">
    <property type="term" value="F:metallopeptidase activity"/>
    <property type="evidence" value="ECO:0007669"/>
    <property type="project" value="InterPro"/>
</dbReference>
<feature type="active site" description="Proton acceptor 1" evidence="4">
    <location>
        <position position="371"/>
    </location>
</feature>
<dbReference type="SUPFAM" id="SSF55486">
    <property type="entry name" value="Metalloproteases ('zincins'), catalytic domain"/>
    <property type="match status" value="1"/>
</dbReference>
<sequence length="600" mass="66958">MKTMLMAAAAAVALTWAAPVAAQAQAPTAAEAKAFVEAAEAELDKVNAFAARAAWVRANFITEDTQWLEAKSSAEQNATVTRLATEAARFNGVAADPVTARKLKLLKLYLVSPAPNRPGAAEELAGLLTRLDSTYSTGKFEHKGKPITLNDAEDVLAESRDPAELKAVWEGWHGVAKVMKPDYARFAALSNEGAKSLGFKDTGALWRSNYDMEPDAFAAETDRLWKQVEPFYRNLHCYVRARLNDKYGDAVQPRKGPIRADLLGNMWAQQWGNIYDIVQPKGVTSSYSLDKLLEAKGYDATKMVKTGEAFYSSLGYSPLPETFWERSLITRPRDREVVCHASAWNLDDKDDIRIKMCTKVNADDFRTVHHELGHNYYQRAYKNQPTLFRSGANDGFHEAIGDFAALSASTPTYLNQIGLLDQIPGAEEDIPFLLKMALDKIAFMPFGLLVDRWRWGVFSGETTPEEYNADWWALRLKYQGLTPPGDRPADAFDPGAKYHVPGNTPYTRYFLAHIYQFQFHRAACAQAGWKGPLHRCSVYGQKAVGEKFNRMMEMGQSQPWPQALAEFSGETRTDASAVAAYFKPLDAWLTKQNKGEQCGW</sequence>
<keyword evidence="2 8" id="KW-1015">Disulfide bond</keyword>
<evidence type="ECO:0000256" key="8">
    <source>
        <dbReference type="PIRSR" id="PIRSR601548-4"/>
    </source>
</evidence>
<feature type="chain" id="PRO_5016431804" evidence="11">
    <location>
        <begin position="25"/>
        <end position="600"/>
    </location>
</feature>
<evidence type="ECO:0000256" key="6">
    <source>
        <dbReference type="PIRSR" id="PIRSR601548-2"/>
    </source>
</evidence>
<proteinExistence type="predicted"/>
<feature type="disulfide bond" evidence="8">
    <location>
        <begin position="339"/>
        <end position="357"/>
    </location>
</feature>
<name>A0A328BIV3_9CAUL</name>
<dbReference type="GO" id="GO:0008241">
    <property type="term" value="F:peptidyl-dipeptidase activity"/>
    <property type="evidence" value="ECO:0007669"/>
    <property type="project" value="InterPro"/>
</dbReference>
<feature type="binding site" evidence="6">
    <location>
        <position position="508"/>
    </location>
    <ligand>
        <name>chloride</name>
        <dbReference type="ChEBI" id="CHEBI:17996"/>
        <label>1</label>
    </ligand>
</feature>
<evidence type="ECO:0000256" key="11">
    <source>
        <dbReference type="SAM" id="SignalP"/>
    </source>
</evidence>
<evidence type="ECO:0000313" key="13">
    <source>
        <dbReference type="Proteomes" id="UP000249524"/>
    </source>
</evidence>
<feature type="binding site" evidence="7">
    <location>
        <position position="370"/>
    </location>
    <ligand>
        <name>Zn(2+)</name>
        <dbReference type="ChEBI" id="CHEBI:29105"/>
        <label>1</label>
        <note>catalytic</note>
    </ligand>
</feature>
<feature type="signal peptide" evidence="11">
    <location>
        <begin position="1"/>
        <end position="24"/>
    </location>
</feature>
<gene>
    <name evidence="12" type="ORF">DJ019_13210</name>
</gene>